<evidence type="ECO:0000313" key="5">
    <source>
        <dbReference type="Proteomes" id="UP000722336"/>
    </source>
</evidence>
<protein>
    <submittedName>
        <fullName evidence="4">Response regulator</fullName>
    </submittedName>
</protein>
<accession>A0ABS6SE35</accession>
<dbReference type="Proteomes" id="UP000722336">
    <property type="component" value="Unassembled WGS sequence"/>
</dbReference>
<name>A0ABS6SE35_9SPHN</name>
<keyword evidence="5" id="KW-1185">Reference proteome</keyword>
<organism evidence="4 5">
    <name type="scientific">Pacificimonas pallii</name>
    <dbReference type="NCBI Taxonomy" id="2827236"/>
    <lineage>
        <taxon>Bacteria</taxon>
        <taxon>Pseudomonadati</taxon>
        <taxon>Pseudomonadota</taxon>
        <taxon>Alphaproteobacteria</taxon>
        <taxon>Sphingomonadales</taxon>
        <taxon>Sphingosinicellaceae</taxon>
        <taxon>Pacificimonas</taxon>
    </lineage>
</organism>
<dbReference type="Pfam" id="PF00072">
    <property type="entry name" value="Response_reg"/>
    <property type="match status" value="1"/>
</dbReference>
<keyword evidence="1 2" id="KW-0597">Phosphoprotein</keyword>
<feature type="domain" description="Response regulatory" evidence="3">
    <location>
        <begin position="76"/>
        <end position="187"/>
    </location>
</feature>
<proteinExistence type="predicted"/>
<dbReference type="SMART" id="SM00448">
    <property type="entry name" value="REC"/>
    <property type="match status" value="1"/>
</dbReference>
<reference evidence="4 5" key="1">
    <citation type="submission" date="2021-04" db="EMBL/GenBank/DDBJ databases">
        <authorList>
            <person name="Pira H."/>
            <person name="Risdian C."/>
            <person name="Wink J."/>
        </authorList>
    </citation>
    <scope>NUCLEOTIDE SEQUENCE [LARGE SCALE GENOMIC DNA]</scope>
    <source>
        <strain evidence="4 5">WHA3</strain>
    </source>
</reference>
<comment type="caution">
    <text evidence="4">The sequence shown here is derived from an EMBL/GenBank/DDBJ whole genome shotgun (WGS) entry which is preliminary data.</text>
</comment>
<dbReference type="InterPro" id="IPR050595">
    <property type="entry name" value="Bact_response_regulator"/>
</dbReference>
<dbReference type="EMBL" id="JAGSPA010000001">
    <property type="protein sequence ID" value="MBV7256112.1"/>
    <property type="molecule type" value="Genomic_DNA"/>
</dbReference>
<evidence type="ECO:0000256" key="2">
    <source>
        <dbReference type="PROSITE-ProRule" id="PRU00169"/>
    </source>
</evidence>
<dbReference type="InterPro" id="IPR001789">
    <property type="entry name" value="Sig_transdc_resp-reg_receiver"/>
</dbReference>
<gene>
    <name evidence="4" type="ORF">KCG44_04855</name>
</gene>
<evidence type="ECO:0000259" key="3">
    <source>
        <dbReference type="PROSITE" id="PS50110"/>
    </source>
</evidence>
<sequence length="189" mass="19850">MIQTNERKLAADVTACGDEQRRQQSHVQAVNGSDAGRAAQADLAEGAARGGTVSDDAVATSRTARACEGNIALCGDVLVVEDSIIIAMDIEDTLIKMGADSVHIAADVKEGFAFLARRRPAFAVLDFNLGAETSAAIARKLALMNIPFVFATGYDEETEIAREFPGVSVVQKPLAEDALKAAVNSLLSS</sequence>
<dbReference type="RefSeq" id="WP_218444557.1">
    <property type="nucleotide sequence ID" value="NZ_JAGSPA010000001.1"/>
</dbReference>
<dbReference type="PROSITE" id="PS50110">
    <property type="entry name" value="RESPONSE_REGULATORY"/>
    <property type="match status" value="1"/>
</dbReference>
<feature type="modified residue" description="4-aspartylphosphate" evidence="2">
    <location>
        <position position="126"/>
    </location>
</feature>
<evidence type="ECO:0000313" key="4">
    <source>
        <dbReference type="EMBL" id="MBV7256112.1"/>
    </source>
</evidence>
<evidence type="ECO:0000256" key="1">
    <source>
        <dbReference type="ARBA" id="ARBA00022553"/>
    </source>
</evidence>
<dbReference type="PANTHER" id="PTHR44591:SF3">
    <property type="entry name" value="RESPONSE REGULATORY DOMAIN-CONTAINING PROTEIN"/>
    <property type="match status" value="1"/>
</dbReference>
<dbReference type="PANTHER" id="PTHR44591">
    <property type="entry name" value="STRESS RESPONSE REGULATOR PROTEIN 1"/>
    <property type="match status" value="1"/>
</dbReference>